<dbReference type="PANTHER" id="PTHR35038">
    <property type="entry name" value="DISSIMILATORY SULFITE REDUCTASE SIRA"/>
    <property type="match status" value="1"/>
</dbReference>
<comment type="caution">
    <text evidence="3">The sequence shown here is derived from an EMBL/GenBank/DDBJ whole genome shotgun (WGS) entry which is preliminary data.</text>
</comment>
<keyword evidence="1" id="KW-0732">Signal</keyword>
<dbReference type="SUPFAM" id="SSF48695">
    <property type="entry name" value="Multiheme cytochromes"/>
    <property type="match status" value="4"/>
</dbReference>
<dbReference type="Gene3D" id="3.90.10.10">
    <property type="entry name" value="Cytochrome C3"/>
    <property type="match status" value="4"/>
</dbReference>
<gene>
    <name evidence="3" type="ORF">ANME2D_02213</name>
</gene>
<dbReference type="InterPro" id="IPR051829">
    <property type="entry name" value="Multiheme_Cytochr_ET"/>
</dbReference>
<name>A0A062V4G8_9EURY</name>
<keyword evidence="4" id="KW-1185">Reference proteome</keyword>
<dbReference type="RefSeq" id="WP_157834067.1">
    <property type="nucleotide sequence ID" value="NZ_JMIY01000005.1"/>
</dbReference>
<evidence type="ECO:0000259" key="2">
    <source>
        <dbReference type="Pfam" id="PF07752"/>
    </source>
</evidence>
<dbReference type="Pfam" id="PF07752">
    <property type="entry name" value="S-layer"/>
    <property type="match status" value="1"/>
</dbReference>
<feature type="domain" description="S-layer family duplication" evidence="2">
    <location>
        <begin position="612"/>
        <end position="723"/>
    </location>
</feature>
<dbReference type="Proteomes" id="UP000027153">
    <property type="component" value="Unassembled WGS sequence"/>
</dbReference>
<proteinExistence type="predicted"/>
<reference evidence="3 4" key="1">
    <citation type="journal article" date="2013" name="Nature">
        <title>Anaerobic oxidation of methane coupled to nitrate reduction in a novel archaeal lineage.</title>
        <authorList>
            <person name="Haroon M.F."/>
            <person name="Hu S."/>
            <person name="Shi Y."/>
            <person name="Imelfort M."/>
            <person name="Keller J."/>
            <person name="Hugenholtz P."/>
            <person name="Yuan Z."/>
            <person name="Tyson G.W."/>
        </authorList>
    </citation>
    <scope>NUCLEOTIDE SEQUENCE [LARGE SCALE GENOMIC DNA]</scope>
    <source>
        <strain evidence="3 4">ANME-2d</strain>
    </source>
</reference>
<dbReference type="InterPro" id="IPR006457">
    <property type="entry name" value="S_layer-rel_Mac"/>
</dbReference>
<dbReference type="AlphaFoldDB" id="A0A062V4G8"/>
<accession>A0A062V4G8</accession>
<protein>
    <recommendedName>
        <fullName evidence="2">S-layer family duplication domain-containing protein</fullName>
    </recommendedName>
</protein>
<organism evidence="3 4">
    <name type="scientific">Candidatus Methanoperedens nitratireducens</name>
    <dbReference type="NCBI Taxonomy" id="1392998"/>
    <lineage>
        <taxon>Archaea</taxon>
        <taxon>Methanobacteriati</taxon>
        <taxon>Methanobacteriota</taxon>
        <taxon>Stenosarchaea group</taxon>
        <taxon>Methanomicrobia</taxon>
        <taxon>Methanosarcinales</taxon>
        <taxon>ANME-2 cluster</taxon>
        <taxon>Candidatus Methanoperedentaceae</taxon>
        <taxon>Candidatus Methanoperedens</taxon>
    </lineage>
</organism>
<dbReference type="EMBL" id="JMIY01000005">
    <property type="protein sequence ID" value="KCZ71483.1"/>
    <property type="molecule type" value="Genomic_DNA"/>
</dbReference>
<dbReference type="OrthoDB" id="147336at2157"/>
<dbReference type="Gene3D" id="2.60.98.40">
    <property type="match status" value="2"/>
</dbReference>
<evidence type="ECO:0000256" key="1">
    <source>
        <dbReference type="ARBA" id="ARBA00022729"/>
    </source>
</evidence>
<evidence type="ECO:0000313" key="4">
    <source>
        <dbReference type="Proteomes" id="UP000027153"/>
    </source>
</evidence>
<sequence length="1178" mass="130220">MMKKTLFLLLVAFSFVYIGDAQECMDCHVSDMPIPSPVYPAINASFFGSHININTADAGLSSSDCTGCHYNVNTSSIPHGPVSTYTCEDCHQQGSALRVNNHLKNANISVNVQCYDCHSKTSSLFKYSASASAAHYGMNAGFGISPGEGYCAYCHQNSSTVYKDVMQNPNNILVGNHTSDITSIYPLHPAGSPNCTNCHGQDKLHGTNITRPLADSGFCNNCHLNDRIQKNKHAGKVECIRCHSEVPSDVHSIKYILPNGSYQGINATKCGSCHVSNFSFRLPFSAANCTSCHQGSGLIKFAQAPIIPTPVNHSTNPYSGALWNGSQPAYWSNASQQSSCDYCHGNTLHDPEALGKVENIRSGNMPNQGITSTSYWCANCHYSNGASGNYFYNAFSFYPVPPEIQNKTGITPAAANDGTSFFNHSLGEWSDKTCLQCHGNSSQLTTALFVHNVAAGGGGADCASCHDIKATGGPLDKRIDIAAFNNSVHYRLNRGGNSACWACHGNGAEPDGHPPEYKSPRKCSNDECHSLNQKYRAPMVYSHFKNASLNDNPGNAVNLNVTTGSICEECHANSVKTQGKNMRSTASHYALRELPDSINCIYCHLNKENSEKWGNATLIYKNRTSLVELDRERNKFSVKAGDFIDLGFRFRLKLLEISVVRGNAIIEILKDNVPVDRSLINIGNYTYEEYFTIDNSSVKLPAIVLNVTEIFKSENTSFIQFEGFRLKRVHAENNTISCYLCHVYARPEIRLRVIERVDRDKDDIFYTRELANFTNKKEYNETTALLILANITENDMYINIESGKRKAIFEGERWNISENFSLLLKAVNTESDEAFLQLQAGNLSYEDFVGRGEVFEYTPGINYTGYQSKNITIFSAKVSEIIQTKPKNMVVLEEVVALSPDIKKIMENETIEGYNAGWLWENSTLVAGRIPQNFHSPQIFGGRDGGGDCLSCHGTEGFVEKRIDSLGRHKTLNGGGNNACRACHGGEEGTKTHPVGYKTPRDCRSCHAATRDNYNAVYIGDEEHKNEKCEACHVPRSHDIIGFNMLPAVKDISLLKQGNRTIVKALAVAGYKMKIRGARYYIDTPEEKILMSPVDGIFDSQTEEVFAEIEISNMSPGKHVIYIESMERNDKWGIPASLAFTREGAVLRVENDKKLSYGTFPLLGILAAFLLRRLVQKK</sequence>
<evidence type="ECO:0000313" key="3">
    <source>
        <dbReference type="EMBL" id="KCZ71483.1"/>
    </source>
</evidence>
<dbReference type="InterPro" id="IPR036280">
    <property type="entry name" value="Multihaem_cyt_sf"/>
</dbReference>